<evidence type="ECO:0000256" key="1">
    <source>
        <dbReference type="ARBA" id="ARBA00006594"/>
    </source>
</evidence>
<dbReference type="Gene3D" id="3.40.50.150">
    <property type="entry name" value="Vaccinia Virus protein VP39"/>
    <property type="match status" value="1"/>
</dbReference>
<keyword evidence="3" id="KW-0489">Methyltransferase</keyword>
<reference evidence="8 9" key="1">
    <citation type="submission" date="2011-11" db="EMBL/GenBank/DDBJ databases">
        <title>Whole genome shotgun sequence of Gordonia araii NBRC 100433.</title>
        <authorList>
            <person name="Yoshida Y."/>
            <person name="Hosoyama A."/>
            <person name="Tsuchikane K."/>
            <person name="Katsumata H."/>
            <person name="Yamazaki S."/>
            <person name="Fujita N."/>
        </authorList>
    </citation>
    <scope>NUCLEOTIDE SEQUENCE [LARGE SCALE GENOMIC DNA]</scope>
    <source>
        <strain evidence="8 9">NBRC 100433</strain>
    </source>
</reference>
<dbReference type="AlphaFoldDB" id="G7H1R9"/>
<dbReference type="PANTHER" id="PTHR33841:SF5">
    <property type="entry name" value="DNA METHYLASE (MODIFICATION METHYLASE) (METHYLTRANSFERASE)-RELATED"/>
    <property type="match status" value="1"/>
</dbReference>
<dbReference type="InterPro" id="IPR050953">
    <property type="entry name" value="N4_N6_ade-DNA_methylase"/>
</dbReference>
<dbReference type="Pfam" id="PF07669">
    <property type="entry name" value="Eco57I"/>
    <property type="match status" value="1"/>
</dbReference>
<evidence type="ECO:0000256" key="5">
    <source>
        <dbReference type="ARBA" id="ARBA00022691"/>
    </source>
</evidence>
<dbReference type="OrthoDB" id="9782445at2"/>
<dbReference type="PANTHER" id="PTHR33841">
    <property type="entry name" value="DNA METHYLTRANSFERASE YEEA-RELATED"/>
    <property type="match status" value="1"/>
</dbReference>
<evidence type="ECO:0000256" key="4">
    <source>
        <dbReference type="ARBA" id="ARBA00022679"/>
    </source>
</evidence>
<dbReference type="PRINTS" id="PR00507">
    <property type="entry name" value="N12N6MTFRASE"/>
</dbReference>
<dbReference type="InterPro" id="IPR002052">
    <property type="entry name" value="DNA_methylase_N6_adenine_CS"/>
</dbReference>
<dbReference type="GO" id="GO:0003676">
    <property type="term" value="F:nucleic acid binding"/>
    <property type="evidence" value="ECO:0007669"/>
    <property type="project" value="InterPro"/>
</dbReference>
<sequence length="557" mass="61942">MTLAPFTLRAHNPDVLTCIANLSNDEVFTPPEFANQMLDTLAASWADDNDGADIWANPDVTFLDPFTKSGVFLREIVRRLTDGLTLAIPDLAERVDHILTRQVFGIGITQLTALLARRSVYCSKFANGPHSIAKSFTTEDGNIWFGRTEHTWAGGKREFRADPLTSEEVAFYTSRKCVYCGAAEDDYARGDELETHAYAFIHTDDIKARIAELFGDSMQFDVIIGNPPYQLSDGGHGTSAAPIYQMFVEQAKKLDPRFLTMVIPSRWFAGGKGLEDFRESMLKDGRLRSIDDFLSAADVFPGVGLKGGVNYFLWDRDHPGECVVTTHFKGWDDSTDTRPLLEEGADVFIRFNEGVSILKKIMKVELAGQPSVALPAEKSFSELVSSARAFGLRTFFKAKSVASPEDVKVYQNGGIGYIARSEVASGKALIDKWKIFVSYAAPGTGNKDSYPHRVISTPFLGEPGSISTETYLAIGPFDSKEEAESALSYLSCRLTRLLIQLRKASQHVTSRVYGFVPVQEWTKQWTDSDLYAKYRLTDEEIAFVEKVVRPMELGINE</sequence>
<evidence type="ECO:0000259" key="7">
    <source>
        <dbReference type="Pfam" id="PF07669"/>
    </source>
</evidence>
<feature type="domain" description="Type II methyltransferase M.TaqI-like" evidence="7">
    <location>
        <begin position="102"/>
        <end position="300"/>
    </location>
</feature>
<protein>
    <recommendedName>
        <fullName evidence="2">site-specific DNA-methyltransferase (adenine-specific)</fullName>
        <ecNumber evidence="2">2.1.1.72</ecNumber>
    </recommendedName>
</protein>
<dbReference type="PROSITE" id="PS00092">
    <property type="entry name" value="N6_MTASE"/>
    <property type="match status" value="1"/>
</dbReference>
<comment type="catalytic activity">
    <reaction evidence="6">
        <text>a 2'-deoxyadenosine in DNA + S-adenosyl-L-methionine = an N(6)-methyl-2'-deoxyadenosine in DNA + S-adenosyl-L-homocysteine + H(+)</text>
        <dbReference type="Rhea" id="RHEA:15197"/>
        <dbReference type="Rhea" id="RHEA-COMP:12418"/>
        <dbReference type="Rhea" id="RHEA-COMP:12419"/>
        <dbReference type="ChEBI" id="CHEBI:15378"/>
        <dbReference type="ChEBI" id="CHEBI:57856"/>
        <dbReference type="ChEBI" id="CHEBI:59789"/>
        <dbReference type="ChEBI" id="CHEBI:90615"/>
        <dbReference type="ChEBI" id="CHEBI:90616"/>
        <dbReference type="EC" id="2.1.1.72"/>
    </reaction>
</comment>
<dbReference type="GO" id="GO:0032259">
    <property type="term" value="P:methylation"/>
    <property type="evidence" value="ECO:0007669"/>
    <property type="project" value="UniProtKB-KW"/>
</dbReference>
<dbReference type="Proteomes" id="UP000035088">
    <property type="component" value="Unassembled WGS sequence"/>
</dbReference>
<dbReference type="GO" id="GO:0006304">
    <property type="term" value="P:DNA modification"/>
    <property type="evidence" value="ECO:0007669"/>
    <property type="project" value="InterPro"/>
</dbReference>
<evidence type="ECO:0000256" key="6">
    <source>
        <dbReference type="ARBA" id="ARBA00047942"/>
    </source>
</evidence>
<dbReference type="EC" id="2.1.1.72" evidence="2"/>
<keyword evidence="5" id="KW-0949">S-adenosyl-L-methionine</keyword>
<proteinExistence type="inferred from homology"/>
<evidence type="ECO:0000256" key="3">
    <source>
        <dbReference type="ARBA" id="ARBA00022603"/>
    </source>
</evidence>
<dbReference type="STRING" id="1073574.GOARA_047_00290"/>
<dbReference type="EMBL" id="BAEE01000047">
    <property type="protein sequence ID" value="GAB09794.1"/>
    <property type="molecule type" value="Genomic_DNA"/>
</dbReference>
<dbReference type="InterPro" id="IPR029063">
    <property type="entry name" value="SAM-dependent_MTases_sf"/>
</dbReference>
<comment type="caution">
    <text evidence="8">The sequence shown here is derived from an EMBL/GenBank/DDBJ whole genome shotgun (WGS) entry which is preliminary data.</text>
</comment>
<comment type="similarity">
    <text evidence="1">Belongs to the N(4)/N(6)-methyltransferase family.</text>
</comment>
<name>G7H1R9_9ACTN</name>
<keyword evidence="9" id="KW-1185">Reference proteome</keyword>
<gene>
    <name evidence="8" type="ORF">GOARA_047_00290</name>
</gene>
<dbReference type="RefSeq" id="WP_007321869.1">
    <property type="nucleotide sequence ID" value="NZ_BAEE01000047.1"/>
</dbReference>
<dbReference type="GO" id="GO:0009007">
    <property type="term" value="F:site-specific DNA-methyltransferase (adenine-specific) activity"/>
    <property type="evidence" value="ECO:0007669"/>
    <property type="project" value="UniProtKB-EC"/>
</dbReference>
<evidence type="ECO:0000313" key="9">
    <source>
        <dbReference type="Proteomes" id="UP000035088"/>
    </source>
</evidence>
<evidence type="ECO:0000256" key="2">
    <source>
        <dbReference type="ARBA" id="ARBA00011900"/>
    </source>
</evidence>
<dbReference type="SUPFAM" id="SSF53335">
    <property type="entry name" value="S-adenosyl-L-methionine-dependent methyltransferases"/>
    <property type="match status" value="1"/>
</dbReference>
<accession>G7H1R9</accession>
<evidence type="ECO:0000313" key="8">
    <source>
        <dbReference type="EMBL" id="GAB09794.1"/>
    </source>
</evidence>
<dbReference type="InterPro" id="IPR011639">
    <property type="entry name" value="MethylTrfase_TaqI-like_dom"/>
</dbReference>
<organism evidence="8 9">
    <name type="scientific">Gordonia araii NBRC 100433</name>
    <dbReference type="NCBI Taxonomy" id="1073574"/>
    <lineage>
        <taxon>Bacteria</taxon>
        <taxon>Bacillati</taxon>
        <taxon>Actinomycetota</taxon>
        <taxon>Actinomycetes</taxon>
        <taxon>Mycobacteriales</taxon>
        <taxon>Gordoniaceae</taxon>
        <taxon>Gordonia</taxon>
    </lineage>
</organism>
<keyword evidence="4" id="KW-0808">Transferase</keyword>